<evidence type="ECO:0000256" key="2">
    <source>
        <dbReference type="SAM" id="MobiDB-lite"/>
    </source>
</evidence>
<sequence>MMTVTEAFVDSIALNAAAAKNGRDLVKKNSFAELNQSEDGRLLFGACKGSGKEPYRCSADFVKPESPVYRCSCPSRQFPCKHVLGLLYAFAQGRAFEAAAVPEDIADKREKAEKREEKREEKKQAEAEGAASGAAPRKKTNKAALAKKLAAQLEGVELARKLALQIAQGGIASVDAAMARLLEQQIKQLGSYYVPGLAASAESLVRLLRQTDGRDAIYTEAVDQLTALHALLNRSADYLNARLADPERGPDAATVLEERIGHAWQLAELREHGRAATDVELAQLAFYSYADEARGEYVDEGFWVSLHDGAVVRTVTYRPFRAAKYIKEEDSFFQVIAAKELFAYPGGLNPRVRWEESLMRELSAGDLGRIAACALPAVNEALKIVKNELKNPLAVKRPAMLLRASRLTAASEGGYALEDGRGGRLALDDLGGALPPTTRLLELLGPGQLADVAVLVMFGHDLDTGRLTAQPLSIVTEQEIVRLAF</sequence>
<dbReference type="InterPro" id="IPR007527">
    <property type="entry name" value="Znf_SWIM"/>
</dbReference>
<keyword evidence="5" id="KW-1185">Reference proteome</keyword>
<dbReference type="RefSeq" id="WP_148933437.1">
    <property type="nucleotide sequence ID" value="NZ_VNHS01000019.1"/>
</dbReference>
<dbReference type="EMBL" id="VNHS01000019">
    <property type="protein sequence ID" value="TYP68380.1"/>
    <property type="molecule type" value="Genomic_DNA"/>
</dbReference>
<dbReference type="Pfam" id="PF04434">
    <property type="entry name" value="SWIM"/>
    <property type="match status" value="1"/>
</dbReference>
<keyword evidence="1" id="KW-0479">Metal-binding</keyword>
<proteinExistence type="predicted"/>
<feature type="domain" description="SWIM-type" evidence="3">
    <location>
        <begin position="55"/>
        <end position="91"/>
    </location>
</feature>
<accession>A0A5S5BQG9</accession>
<dbReference type="PROSITE" id="PS50966">
    <property type="entry name" value="ZF_SWIM"/>
    <property type="match status" value="1"/>
</dbReference>
<evidence type="ECO:0000259" key="3">
    <source>
        <dbReference type="PROSITE" id="PS50966"/>
    </source>
</evidence>
<evidence type="ECO:0000256" key="1">
    <source>
        <dbReference type="PROSITE-ProRule" id="PRU00325"/>
    </source>
</evidence>
<dbReference type="GO" id="GO:0008270">
    <property type="term" value="F:zinc ion binding"/>
    <property type="evidence" value="ECO:0007669"/>
    <property type="project" value="UniProtKB-KW"/>
</dbReference>
<name>A0A5S5BQG9_9BACL</name>
<keyword evidence="1" id="KW-0862">Zinc</keyword>
<feature type="region of interest" description="Disordered" evidence="2">
    <location>
        <begin position="110"/>
        <end position="139"/>
    </location>
</feature>
<dbReference type="OrthoDB" id="9816340at2"/>
<keyword evidence="1" id="KW-0863">Zinc-finger</keyword>
<evidence type="ECO:0000313" key="4">
    <source>
        <dbReference type="EMBL" id="TYP68380.1"/>
    </source>
</evidence>
<gene>
    <name evidence="4" type="ORF">BCM02_11965</name>
</gene>
<dbReference type="Proteomes" id="UP000323257">
    <property type="component" value="Unassembled WGS sequence"/>
</dbReference>
<reference evidence="4 5" key="1">
    <citation type="submission" date="2019-07" db="EMBL/GenBank/DDBJ databases">
        <title>Genomic Encyclopedia of Type Strains, Phase III (KMG-III): the genomes of soil and plant-associated and newly described type strains.</title>
        <authorList>
            <person name="Whitman W."/>
        </authorList>
    </citation>
    <scope>NUCLEOTIDE SEQUENCE [LARGE SCALE GENOMIC DNA]</scope>
    <source>
        <strain evidence="4 5">BL24</strain>
    </source>
</reference>
<dbReference type="AlphaFoldDB" id="A0A5S5BQG9"/>
<organism evidence="4 5">
    <name type="scientific">Paenibacillus methanolicus</name>
    <dbReference type="NCBI Taxonomy" id="582686"/>
    <lineage>
        <taxon>Bacteria</taxon>
        <taxon>Bacillati</taxon>
        <taxon>Bacillota</taxon>
        <taxon>Bacilli</taxon>
        <taxon>Bacillales</taxon>
        <taxon>Paenibacillaceae</taxon>
        <taxon>Paenibacillus</taxon>
    </lineage>
</organism>
<comment type="caution">
    <text evidence="4">The sequence shown here is derived from an EMBL/GenBank/DDBJ whole genome shotgun (WGS) entry which is preliminary data.</text>
</comment>
<feature type="compositionally biased region" description="Basic and acidic residues" evidence="2">
    <location>
        <begin position="110"/>
        <end position="126"/>
    </location>
</feature>
<evidence type="ECO:0000313" key="5">
    <source>
        <dbReference type="Proteomes" id="UP000323257"/>
    </source>
</evidence>
<protein>
    <submittedName>
        <fullName evidence="4">SWIM zinc finger protein</fullName>
    </submittedName>
</protein>